<evidence type="ECO:0000313" key="9">
    <source>
        <dbReference type="EMBL" id="QDH89630.1"/>
    </source>
</evidence>
<proteinExistence type="inferred from homology"/>
<gene>
    <name evidence="9" type="ORF">H3RhizoLitter14636_000004</name>
    <name evidence="8" type="ORF">H4Bulk46416_000003</name>
</gene>
<accession>A0A514D7M6</accession>
<sequence>MPTKSKTWTQTRTLPVTYNGWSRFPPSPAITPISATFTPTGNTAVLYFEKSRTWGITPNWKALQQSQGYLPTQNMGEDFVTNKQPYTVGTFKWNFGYWEGEYYGPVLISAPTGTSNVVGSLYDAQQVSTKLDAQTKALAKARDMKTNVAEFFGDGRKTVHMLRDTVNRLGKAYSLFRKRRYGAAAKELGIGKPKGAANHWLEYTYGWSPLLSDAKALAELAAQHLGLGGRPPRFTATGSSVFSKKKQMNANPNNPVTWAYGQLKGYYWQYDYEILCHAGLLCEVEYTSAQLAAQLGYGLTDPALLAWELTPFSFVFDWFVDVGSWLESMGSLQGLKVKTGYTSITVSCEGQAWGGTVDNSNRPLVGLSPRVPFNFRNYNRQLWTGSITGIRMPLFDGLNARRLVTSAALWRQRTRGDREPGGYHP</sequence>
<dbReference type="EMBL" id="MN034459">
    <property type="protein sequence ID" value="QDH88911.1"/>
    <property type="molecule type" value="Genomic_RNA"/>
</dbReference>
<evidence type="ECO:0000256" key="7">
    <source>
        <dbReference type="ARBA" id="ARBA00035110"/>
    </source>
</evidence>
<evidence type="ECO:0000256" key="5">
    <source>
        <dbReference type="ARBA" id="ARBA00023104"/>
    </source>
</evidence>
<dbReference type="Pfam" id="PF03863">
    <property type="entry name" value="Phage_mat-A"/>
    <property type="match status" value="2"/>
</dbReference>
<protein>
    <recommendedName>
        <fullName evidence="10">Maturation protein</fullName>
    </recommendedName>
</protein>
<evidence type="ECO:0000256" key="2">
    <source>
        <dbReference type="ARBA" id="ARBA00022581"/>
    </source>
</evidence>
<evidence type="ECO:0000256" key="4">
    <source>
        <dbReference type="ARBA" id="ARBA00022844"/>
    </source>
</evidence>
<evidence type="ECO:0000256" key="3">
    <source>
        <dbReference type="ARBA" id="ARBA00022804"/>
    </source>
</evidence>
<comment type="subcellular location">
    <subcellularLocation>
        <location evidence="1">Virion</location>
    </subcellularLocation>
</comment>
<keyword evidence="5" id="KW-1175">Viral attachment to host cell pilus</keyword>
<evidence type="ECO:0008006" key="10">
    <source>
        <dbReference type="Google" id="ProtNLM"/>
    </source>
</evidence>
<keyword evidence="2" id="KW-0945">Host-virus interaction</keyword>
<keyword evidence="6" id="KW-1160">Virus entry into host cell</keyword>
<organism evidence="9">
    <name type="scientific">Leviviridae sp</name>
    <dbReference type="NCBI Taxonomy" id="2027243"/>
    <lineage>
        <taxon>Viruses</taxon>
        <taxon>Riboviria</taxon>
        <taxon>Orthornavirae</taxon>
        <taxon>Lenarviricota</taxon>
        <taxon>Leviviricetes</taxon>
        <taxon>Norzivirales</taxon>
        <taxon>Fiersviridae</taxon>
    </lineage>
</organism>
<dbReference type="InterPro" id="IPR005563">
    <property type="entry name" value="A_protein"/>
</dbReference>
<evidence type="ECO:0000313" key="8">
    <source>
        <dbReference type="EMBL" id="QDH88911.1"/>
    </source>
</evidence>
<evidence type="ECO:0000256" key="1">
    <source>
        <dbReference type="ARBA" id="ARBA00004328"/>
    </source>
</evidence>
<keyword evidence="3" id="KW-1161">Viral attachment to host cell</keyword>
<dbReference type="GO" id="GO:0044423">
    <property type="term" value="C:virion component"/>
    <property type="evidence" value="ECO:0007669"/>
    <property type="project" value="UniProtKB-KW"/>
</dbReference>
<comment type="similarity">
    <text evidence="7">Belongs to the Leviviricetes maturation protein family.</text>
</comment>
<keyword evidence="4" id="KW-0946">Virion</keyword>
<evidence type="ECO:0000256" key="6">
    <source>
        <dbReference type="ARBA" id="ARBA00023296"/>
    </source>
</evidence>
<reference evidence="9" key="1">
    <citation type="submission" date="2019-05" db="EMBL/GenBank/DDBJ databases">
        <title>Metatranscriptomic reconstruction reveals RNA viruses with the potential to shape carbon cycling in soil.</title>
        <authorList>
            <person name="Starr E.P."/>
            <person name="Nuccio E."/>
            <person name="Pett-Ridge J."/>
            <person name="Banfield J.F."/>
            <person name="Firestone M.K."/>
        </authorList>
    </citation>
    <scope>NUCLEOTIDE SEQUENCE</scope>
    <source>
        <strain evidence="9">H3_Rhizo_Litter_14_scaffold_636</strain>
        <strain evidence="8">H4_Bulk_46_scaffold_416</strain>
    </source>
</reference>
<dbReference type="EMBL" id="MN034931">
    <property type="protein sequence ID" value="QDH89630.1"/>
    <property type="molecule type" value="Genomic_RNA"/>
</dbReference>
<name>A0A514D7M6_9VIRU</name>
<dbReference type="GO" id="GO:0039666">
    <property type="term" value="P:virion attachment to host cell pilus"/>
    <property type="evidence" value="ECO:0007669"/>
    <property type="project" value="UniProtKB-KW"/>
</dbReference>